<organism evidence="2 3">
    <name type="scientific">Plasmodium relictum</name>
    <dbReference type="NCBI Taxonomy" id="85471"/>
    <lineage>
        <taxon>Eukaryota</taxon>
        <taxon>Sar</taxon>
        <taxon>Alveolata</taxon>
        <taxon>Apicomplexa</taxon>
        <taxon>Aconoidasida</taxon>
        <taxon>Haemosporida</taxon>
        <taxon>Plasmodiidae</taxon>
        <taxon>Plasmodium</taxon>
        <taxon>Plasmodium (Haemamoeba)</taxon>
    </lineage>
</organism>
<dbReference type="GeneID" id="39736393"/>
<gene>
    <name evidence="2" type="ORF">PRELSG_0938000</name>
</gene>
<dbReference type="EMBL" id="LN835304">
    <property type="protein sequence ID" value="CRH00277.1"/>
    <property type="molecule type" value="Genomic_DNA"/>
</dbReference>
<evidence type="ECO:0000313" key="3">
    <source>
        <dbReference type="Proteomes" id="UP000220158"/>
    </source>
</evidence>
<feature type="coiled-coil region" evidence="1">
    <location>
        <begin position="1913"/>
        <end position="1963"/>
    </location>
</feature>
<keyword evidence="1" id="KW-0175">Coiled coil</keyword>
<dbReference type="RefSeq" id="XP_028533280.1">
    <property type="nucleotide sequence ID" value="XM_028676830.1"/>
</dbReference>
<feature type="coiled-coil region" evidence="1">
    <location>
        <begin position="1772"/>
        <end position="1813"/>
    </location>
</feature>
<protein>
    <submittedName>
        <fullName evidence="2">Uncharacterized protein</fullName>
    </submittedName>
</protein>
<dbReference type="OrthoDB" id="372678at2759"/>
<accession>A0A1J1H6W2</accession>
<evidence type="ECO:0000313" key="2">
    <source>
        <dbReference type="EMBL" id="CRH00277.1"/>
    </source>
</evidence>
<proteinExistence type="predicted"/>
<feature type="coiled-coil region" evidence="1">
    <location>
        <begin position="880"/>
        <end position="926"/>
    </location>
</feature>
<dbReference type="KEGG" id="prel:PRELSG_0938000"/>
<sequence length="2455" mass="291939">MPILKKIYSNYKKDENKNENEKGCLNSSENSYALRRNNARIKNSEKSYYNSVPNSNNVSSNKNMFKLGNNEIEIGNFEMLEHIEKYDSNEKHNYLEHFLDNEPYYIFENLKNNKKTKFTKDKLLVEKNNLINSQNYFHNTYKNYETKNKDIKSSYKNEIYLNDFPKNSLNYLNSSKFIDIFRRKKMISHKLCYLSFLNNNYRKKIDKYRIRNLQKNKIIIDKKKRKNTKIKNKSKKDTENCRNLNYSPFGGNLKINKIVNKKIDDPLSTLRVYRKNYLYSFKFINGNYSGFIRRKKTPIRISKLLKLQKKGKRNSKMFGNIINKNKQSLFERKKKMLNLEDKNFEGENGVTEKREVEEKQKSEEGKSAFIKVIKEKNLNDVKYNYEANEEKQEMNDYKASLKKCRNNINYSLFLEDSSAVDEPGIENKSEQVIDFDHTKSGPTLKENNRKINSQVNLNNGDNFILSFNSKDYKESSYVYPNEKDKESSILNKHDKCINKLNIESKNEDATLDIKRLSENKNMQLSDNLNIDLNIKNLNENHLNDKCIDDKENNQLGMMENSINDYIIDSYLNNNSENFATENYKISDFDNFYVNDSIQTLIKNCDNILKNNRESDLLSNFSESNVRMDSNCELDIIHNLNEHNYLSKINNLKVNDVLKEKNDLVEINNLKENNFLNEKNEFIKKQYLVQNNSSNKEECTIKENDSIKSNSFQNSDNNIQNICNTRTCLLDKESFINKYDTLTSLNKLVSNNSDTFCKENVDLLKVKYESDICLNNEIYKEINLYKYSDNEQNKHYLNMTENYQDLKNQNTVKNLYIKKKKKKEKCKNLFNYNLSFTKLVTSNSLCDIYKKCDIKLKKKKIKNETIIYLRIPKIKKKISILKRKKKKKTELKQLINFQKEKKDTINNNKLKKKSNNLLNKKNIEKKKKKKFIKNITNIIRTNEHYNTDSMYEKLNHISSSKNFLQQKCSTKHNICDKKKEINGNNDKCITNKNNYVHNIKYNSDDYNFQNKKDEHNLKYCKMRISNCYINKDNYINNNNCNNNVNKKNISYEKSSDNNNDKNNIRNSENEINKNYEINETIYNKTFESNISDMHNNYNKDSKNYNKNCNIILKFFNENEHLRDSSFQKKLNKNEKSYNSEYIRMEKMINNIMSLNKKNTKSDEFMIKSNKNNCEVFLNTYNSKKVNNTTKNENIKTAYNSDHNKVLCLNLNIHKNENNKINVIETKKKLVEKVKLKKNKENAFIYLYGYKNLKFGEFCLDLQTLEENCKLFQKLNLSEKKKLAIKRDDITKNYYKNLCINGKNEKICKIISDSFSIENFLTFFTLIKIKNKMNVFLNEISSIIQEINNLIVYIDRKLLEIPNIMSNFEGIKNRKNSSKFIIIKKFMNFFLNITTIYSDICNKVKTQSSVFAFIKFNHEIINNYLLFIKKFSNYISYSALEIQNYYNKIKNVNSNIKGVYLSNEQKVFYRNIYNKLTDHLKNNYEKILIFKKILDIYLIELKNFKKYQKQYIFNKVNILISSKCPYDLLIFSIIIQCKNLCEISIRNICNNFDFNNFQKEKNFYFLFLNRKIKNTFLKKIKKIVSADVYTELKKILFYKQLNRLMNKSLSIKTEEENKLNRNYENNSQGEFYNECLISCFEVNKINLKKKNELREDQKDNKKKKSIKEKKGRIKKNDSFLSNVTTNNLSTCSSMNNYENMKYLENLDQILKTNNTLSLVKNIRKSLNINSHCKSNDSSEEKEKLIEEKKIMNSLPNVEHKNMNTKYDASKNFIMLNSLKKKKSLKNEINSLKNIFKNYELEAETEIKNKNNKKNNTKKIIFEENVNKFYFDSFNDNYQKPCNLSICNLKENISKKNYINHKNLKTKNYSEFLQDSKTNKSNIGVYEEHRNQSCLSDINGKLKLEKNNCQKKKMKIIENIENIKEIEKKYKRLKDIERKEKLKKTLHELKLKKITKKNNMNILKNRALKTKREFCTSLVKKDINGFNTIIKFKINNDGYYESQNRKNQKTFVDKQQERHNDFKSGFYLINKKKLENIFDKDNRSNSYANIDYINVSSRDINEINILNNNDDDKFLYLQLDEFGISNRRNINGSSKNNILNNHFNNLGKKSTKKNECEELYKLNINNKITIEEKENTNLEKDDANTLDKNIIHDMKKNEENEENVHDLNFDKKVFQSKDSDESFISGIKYSNENGNTSLFLKTKNFTSHNIKYKLSDYSMHLKEIKNNKFSDNKENADYLDNQTNNDYIKNMMILKSENYKKLKDSNCLNNITPGKMKLSKKYCELKNIYENQEKNIFQKFFKTEKKIIPYMEEKTKRNKKIENCDNLSKDKLNYELGQQLQLNINSSKIQNAKLINFQSDRNSHIKKKFLPEPFLICSTYKTNESVKRRQNIDKYAKELRTLASEKKIDRSMKNIKNIGSKIKKINIIEELEKKKNDHTINKEIFRDGYVLLSNKNPK</sequence>
<dbReference type="OMA" id="KNEHPKN"/>
<evidence type="ECO:0000256" key="1">
    <source>
        <dbReference type="SAM" id="Coils"/>
    </source>
</evidence>
<keyword evidence="3" id="KW-1185">Reference proteome</keyword>
<reference evidence="2 3" key="1">
    <citation type="submission" date="2015-04" db="EMBL/GenBank/DDBJ databases">
        <authorList>
            <consortium name="Pathogen Informatics"/>
        </authorList>
    </citation>
    <scope>NUCLEOTIDE SEQUENCE [LARGE SCALE GENOMIC DNA]</scope>
    <source>
        <strain evidence="2 3">SGS1</strain>
    </source>
</reference>
<dbReference type="VEuPathDB" id="PlasmoDB:PRELSG_0938000"/>
<name>A0A1J1H6W2_PLARL</name>
<dbReference type="Proteomes" id="UP000220158">
    <property type="component" value="Chromosome 9"/>
</dbReference>